<evidence type="ECO:0000256" key="1">
    <source>
        <dbReference type="ARBA" id="ARBA00004651"/>
    </source>
</evidence>
<evidence type="ECO:0000256" key="10">
    <source>
        <dbReference type="SAM" id="Phobius"/>
    </source>
</evidence>
<evidence type="ECO:0000256" key="4">
    <source>
        <dbReference type="ARBA" id="ARBA00022519"/>
    </source>
</evidence>
<feature type="transmembrane region" description="Helical" evidence="10">
    <location>
        <begin position="479"/>
        <end position="497"/>
    </location>
</feature>
<keyword evidence="9 10" id="KW-0472">Membrane</keyword>
<keyword evidence="8" id="KW-0406">Ion transport</keyword>
<feature type="transmembrane region" description="Helical" evidence="10">
    <location>
        <begin position="228"/>
        <end position="245"/>
    </location>
</feature>
<comment type="subcellular location">
    <subcellularLocation>
        <location evidence="1">Cell membrane</location>
        <topology evidence="1">Multi-pass membrane protein</topology>
    </subcellularLocation>
</comment>
<keyword evidence="5 10" id="KW-0812">Transmembrane</keyword>
<keyword evidence="6 10" id="KW-1133">Transmembrane helix</keyword>
<feature type="transmembrane region" description="Helical" evidence="10">
    <location>
        <begin position="85"/>
        <end position="108"/>
    </location>
</feature>
<evidence type="ECO:0000256" key="2">
    <source>
        <dbReference type="ARBA" id="ARBA00022448"/>
    </source>
</evidence>
<sequence>MSVMMSAFWANFLGRSPKWYKMVIISFIIINPILLFVAGPFVTGWAIMAQFIFTLAMALQCYPLQPGGLLAIEAVAMGMASTKKVYEETLLNFPVILLLIFMVAGIYFMKDFLLFVFTNLIIRAKSKIVLSLMFCFTGAFLSAFLDALTVTAVIIAVALGFYSVFHRHASTGPPDSGQDQSGDSQIQSQHIKNPPYRRQVDHDHTDDSLVFDEHTNNLDQFRGFLRNILMHGAVGTALGGVMTLVGEPQNLLIANMMEWQFLEFFLRMTPVTIPVFFVGLSTCVLVEKFKILGYGYQLPDHVRSVLEKFAKEEAEKRNEKDVAKLWAQGVIGIILIISLALHVAEVGIIGLMVIILLTTFTGVTEEHQIGKAFEEALPFAALLVVFFSIVAVIHEQHLFKPVIDFTLSMKGNSQLVAFYMANGLLSAISDNVFVATIYISEAKAAFDAAVIDRAQFDLIAVAINTGTNIPSVATPNGQAAFLFLLTSAVASLIRLSYMQMIMLALPYTITMSITGLLATIFLL</sequence>
<keyword evidence="4" id="KW-0997">Cell inner membrane</keyword>
<proteinExistence type="inferred from homology"/>
<keyword evidence="3" id="KW-1003">Cell membrane</keyword>
<keyword evidence="7" id="KW-0915">Sodium</keyword>
<protein>
    <submittedName>
        <fullName evidence="11">Na+/H+ antiporter NhaB</fullName>
    </submittedName>
</protein>
<evidence type="ECO:0000313" key="11">
    <source>
        <dbReference type="EMBL" id="VAX17113.1"/>
    </source>
</evidence>
<feature type="transmembrane region" description="Helical" evidence="10">
    <location>
        <begin position="128"/>
        <end position="161"/>
    </location>
</feature>
<dbReference type="GO" id="GO:0015385">
    <property type="term" value="F:sodium:proton antiporter activity"/>
    <property type="evidence" value="ECO:0007669"/>
    <property type="project" value="InterPro"/>
</dbReference>
<feature type="transmembrane region" description="Helical" evidence="10">
    <location>
        <begin position="415"/>
        <end position="439"/>
    </location>
</feature>
<feature type="transmembrane region" description="Helical" evidence="10">
    <location>
        <begin position="45"/>
        <end position="64"/>
    </location>
</feature>
<dbReference type="PANTHER" id="PTHR43302">
    <property type="entry name" value="TRANSPORTER ARSB-RELATED"/>
    <property type="match status" value="1"/>
</dbReference>
<evidence type="ECO:0000256" key="6">
    <source>
        <dbReference type="ARBA" id="ARBA00022989"/>
    </source>
</evidence>
<evidence type="ECO:0000256" key="5">
    <source>
        <dbReference type="ARBA" id="ARBA00022692"/>
    </source>
</evidence>
<dbReference type="AlphaFoldDB" id="A0A3B1BXT0"/>
<evidence type="ECO:0000256" key="3">
    <source>
        <dbReference type="ARBA" id="ARBA00022475"/>
    </source>
</evidence>
<evidence type="ECO:0000256" key="8">
    <source>
        <dbReference type="ARBA" id="ARBA00023065"/>
    </source>
</evidence>
<name>A0A3B1BXT0_9ZZZZ</name>
<dbReference type="InterPro" id="IPR004671">
    <property type="entry name" value="Na+/H+_antiporter_NhaB"/>
</dbReference>
<dbReference type="Pfam" id="PF06450">
    <property type="entry name" value="NhaB"/>
    <property type="match status" value="2"/>
</dbReference>
<dbReference type="GO" id="GO:0005886">
    <property type="term" value="C:plasma membrane"/>
    <property type="evidence" value="ECO:0007669"/>
    <property type="project" value="UniProtKB-SubCell"/>
</dbReference>
<feature type="transmembrane region" description="Helical" evidence="10">
    <location>
        <begin position="376"/>
        <end position="394"/>
    </location>
</feature>
<organism evidence="11">
    <name type="scientific">hydrothermal vent metagenome</name>
    <dbReference type="NCBI Taxonomy" id="652676"/>
    <lineage>
        <taxon>unclassified sequences</taxon>
        <taxon>metagenomes</taxon>
        <taxon>ecological metagenomes</taxon>
    </lineage>
</organism>
<feature type="transmembrane region" description="Helical" evidence="10">
    <location>
        <begin position="325"/>
        <end position="356"/>
    </location>
</feature>
<reference evidence="11" key="1">
    <citation type="submission" date="2018-06" db="EMBL/GenBank/DDBJ databases">
        <authorList>
            <person name="Zhirakovskaya E."/>
        </authorList>
    </citation>
    <scope>NUCLEOTIDE SEQUENCE</scope>
</reference>
<feature type="transmembrane region" description="Helical" evidence="10">
    <location>
        <begin position="20"/>
        <end position="39"/>
    </location>
</feature>
<dbReference type="EMBL" id="UOGE01000018">
    <property type="protein sequence ID" value="VAX17113.1"/>
    <property type="molecule type" value="Genomic_DNA"/>
</dbReference>
<gene>
    <name evidence="11" type="ORF">MNBD_NITROSPINAE02-1324</name>
</gene>
<evidence type="ECO:0000256" key="9">
    <source>
        <dbReference type="ARBA" id="ARBA00023136"/>
    </source>
</evidence>
<feature type="transmembrane region" description="Helical" evidence="10">
    <location>
        <begin position="265"/>
        <end position="286"/>
    </location>
</feature>
<evidence type="ECO:0000256" key="7">
    <source>
        <dbReference type="ARBA" id="ARBA00023053"/>
    </source>
</evidence>
<feature type="transmembrane region" description="Helical" evidence="10">
    <location>
        <begin position="504"/>
        <end position="522"/>
    </location>
</feature>
<dbReference type="HAMAP" id="MF_01599">
    <property type="entry name" value="NhaB"/>
    <property type="match status" value="1"/>
</dbReference>
<accession>A0A3B1BXT0</accession>
<keyword evidence="2" id="KW-0813">Transport</keyword>
<dbReference type="PANTHER" id="PTHR43302:SF1">
    <property type="entry name" value="NA(+)_H(+) ANTIPORTER NHAB"/>
    <property type="match status" value="1"/>
</dbReference>